<sequence length="291" mass="32341">MSELTVLEDGTSSAGKVRELRLFSPAVGREVGVTLLTPPGWEPGGHRGHPVLYLLHGSSDDHHSLVRHTEVARLAERGNMLVVIPEAGRLGFYTDWQVPDRLGTVPRWETFHLGELLPLLEREYGAGEVRMAAGLSMGGYGALRYGMRHPGMFRAVASLSGLMHLTRRGMAALLGLLSLREGMRPGRVWGPRRRCPEAWAANDPFVRADALASTPVYLAAGDGSRLPGDQFVAGMGLVERYSRAMTEDLAERLHAMGTRVTTRYTTGIHFWPTWRRMIEDFWPYAQDVLRD</sequence>
<dbReference type="Pfam" id="PF00756">
    <property type="entry name" value="Esterase"/>
    <property type="match status" value="1"/>
</dbReference>
<dbReference type="AlphaFoldDB" id="A0A542CU28"/>
<name>A0A542CU28_AMYCI</name>
<keyword evidence="2" id="KW-1185">Reference proteome</keyword>
<dbReference type="Proteomes" id="UP000320876">
    <property type="component" value="Unassembled WGS sequence"/>
</dbReference>
<evidence type="ECO:0000313" key="1">
    <source>
        <dbReference type="EMBL" id="TQI94332.1"/>
    </source>
</evidence>
<dbReference type="GO" id="GO:0016787">
    <property type="term" value="F:hydrolase activity"/>
    <property type="evidence" value="ECO:0007669"/>
    <property type="project" value="UniProtKB-KW"/>
</dbReference>
<dbReference type="InterPro" id="IPR000801">
    <property type="entry name" value="Esterase-like"/>
</dbReference>
<dbReference type="InterPro" id="IPR050583">
    <property type="entry name" value="Mycobacterial_A85_antigen"/>
</dbReference>
<dbReference type="GO" id="GO:0016747">
    <property type="term" value="F:acyltransferase activity, transferring groups other than amino-acyl groups"/>
    <property type="evidence" value="ECO:0007669"/>
    <property type="project" value="TreeGrafter"/>
</dbReference>
<dbReference type="RefSeq" id="WP_170221072.1">
    <property type="nucleotide sequence ID" value="NZ_VFML01000002.1"/>
</dbReference>
<dbReference type="SUPFAM" id="SSF53474">
    <property type="entry name" value="alpha/beta-Hydrolases"/>
    <property type="match status" value="1"/>
</dbReference>
<proteinExistence type="predicted"/>
<dbReference type="Gene3D" id="3.40.50.1820">
    <property type="entry name" value="alpha/beta hydrolase"/>
    <property type="match status" value="1"/>
</dbReference>
<comment type="caution">
    <text evidence="1">The sequence shown here is derived from an EMBL/GenBank/DDBJ whole genome shotgun (WGS) entry which is preliminary data.</text>
</comment>
<organism evidence="1 2">
    <name type="scientific">Amycolatopsis cihanbeyliensis</name>
    <dbReference type="NCBI Taxonomy" id="1128664"/>
    <lineage>
        <taxon>Bacteria</taxon>
        <taxon>Bacillati</taxon>
        <taxon>Actinomycetota</taxon>
        <taxon>Actinomycetes</taxon>
        <taxon>Pseudonocardiales</taxon>
        <taxon>Pseudonocardiaceae</taxon>
        <taxon>Amycolatopsis</taxon>
    </lineage>
</organism>
<protein>
    <submittedName>
        <fullName evidence="1">S-formylglutathione hydrolase FrmB</fullName>
    </submittedName>
</protein>
<dbReference type="InterPro" id="IPR029058">
    <property type="entry name" value="AB_hydrolase_fold"/>
</dbReference>
<dbReference type="PANTHER" id="PTHR48098:SF1">
    <property type="entry name" value="DIACYLGLYCEROL ACYLTRANSFERASE_MYCOLYLTRANSFERASE AG85A"/>
    <property type="match status" value="1"/>
</dbReference>
<gene>
    <name evidence="1" type="ORF">FB471_6495</name>
</gene>
<keyword evidence="1" id="KW-0378">Hydrolase</keyword>
<dbReference type="EMBL" id="VFML01000002">
    <property type="protein sequence ID" value="TQI94332.1"/>
    <property type="molecule type" value="Genomic_DNA"/>
</dbReference>
<accession>A0A542CU28</accession>
<evidence type="ECO:0000313" key="2">
    <source>
        <dbReference type="Proteomes" id="UP000320876"/>
    </source>
</evidence>
<reference evidence="1 2" key="1">
    <citation type="submission" date="2019-06" db="EMBL/GenBank/DDBJ databases">
        <title>Sequencing the genomes of 1000 actinobacteria strains.</title>
        <authorList>
            <person name="Klenk H.-P."/>
        </authorList>
    </citation>
    <scope>NUCLEOTIDE SEQUENCE [LARGE SCALE GENOMIC DNA]</scope>
    <source>
        <strain evidence="1 2">DSM 45679</strain>
    </source>
</reference>
<dbReference type="PANTHER" id="PTHR48098">
    <property type="entry name" value="ENTEROCHELIN ESTERASE-RELATED"/>
    <property type="match status" value="1"/>
</dbReference>